<dbReference type="Pfam" id="PF01625">
    <property type="entry name" value="PMSR"/>
    <property type="match status" value="1"/>
</dbReference>
<dbReference type="HAMAP" id="MF_01401">
    <property type="entry name" value="MsrA"/>
    <property type="match status" value="1"/>
</dbReference>
<dbReference type="PANTHER" id="PTHR43774">
    <property type="entry name" value="PEPTIDE METHIONINE SULFOXIDE REDUCTASE"/>
    <property type="match status" value="1"/>
</dbReference>
<dbReference type="Proteomes" id="UP000177103">
    <property type="component" value="Unassembled WGS sequence"/>
</dbReference>
<evidence type="ECO:0000256" key="4">
    <source>
        <dbReference type="ARBA" id="ARBA00048782"/>
    </source>
</evidence>
<protein>
    <recommendedName>
        <fullName evidence="1">peptide-methionine (S)-S-oxide reductase</fullName>
        <ecNumber evidence="1">1.8.4.11</ecNumber>
    </recommendedName>
</protein>
<evidence type="ECO:0000256" key="1">
    <source>
        <dbReference type="ARBA" id="ARBA00012502"/>
    </source>
</evidence>
<reference evidence="6 7" key="1">
    <citation type="journal article" date="2016" name="Nat. Commun.">
        <title>Thousands of microbial genomes shed light on interconnected biogeochemical processes in an aquifer system.</title>
        <authorList>
            <person name="Anantharaman K."/>
            <person name="Brown C.T."/>
            <person name="Hug L.A."/>
            <person name="Sharon I."/>
            <person name="Castelle C.J."/>
            <person name="Probst A.J."/>
            <person name="Thomas B.C."/>
            <person name="Singh A."/>
            <person name="Wilkins M.J."/>
            <person name="Karaoz U."/>
            <person name="Brodie E.L."/>
            <person name="Williams K.H."/>
            <person name="Hubbard S.S."/>
            <person name="Banfield J.F."/>
        </authorList>
    </citation>
    <scope>NUCLEOTIDE SEQUENCE [LARGE SCALE GENOMIC DNA]</scope>
</reference>
<dbReference type="GO" id="GO:0008113">
    <property type="term" value="F:peptide-methionine (S)-S-oxide reductase activity"/>
    <property type="evidence" value="ECO:0007669"/>
    <property type="project" value="UniProtKB-EC"/>
</dbReference>
<dbReference type="AlphaFoldDB" id="A0A1G1W649"/>
<evidence type="ECO:0000259" key="5">
    <source>
        <dbReference type="Pfam" id="PF01625"/>
    </source>
</evidence>
<proteinExistence type="inferred from homology"/>
<sequence>TEAIFKRLKGVGEVTSGYSGGGTKNPSYEEVSSGLTGHAEAIQIKFAPKTTSYEKLLEIFWATHDPTTLNRQGPDVGTQYRSAIFYHNEKQHREAEDSKKALEDKIVTEILPFNEFFPAESYHQTYYELNKTSNPYCSIVIDPKIKKLLDKFNSDVKEEYK</sequence>
<dbReference type="SUPFAM" id="SSF55068">
    <property type="entry name" value="Peptide methionine sulfoxide reductase"/>
    <property type="match status" value="1"/>
</dbReference>
<evidence type="ECO:0000256" key="2">
    <source>
        <dbReference type="ARBA" id="ARBA00023002"/>
    </source>
</evidence>
<evidence type="ECO:0000256" key="3">
    <source>
        <dbReference type="ARBA" id="ARBA00047806"/>
    </source>
</evidence>
<dbReference type="InterPro" id="IPR002569">
    <property type="entry name" value="Met_Sox_Rdtase_MsrA_dom"/>
</dbReference>
<dbReference type="EC" id="1.8.4.11" evidence="1"/>
<evidence type="ECO:0000313" key="7">
    <source>
        <dbReference type="Proteomes" id="UP000177103"/>
    </source>
</evidence>
<name>A0A1G1W649_9BACT</name>
<dbReference type="EMBL" id="MHCQ01000049">
    <property type="protein sequence ID" value="OGY22857.1"/>
    <property type="molecule type" value="Genomic_DNA"/>
</dbReference>
<comment type="catalytic activity">
    <reaction evidence="3">
        <text>L-methionyl-[protein] + [thioredoxin]-disulfide + H2O = L-methionyl-(S)-S-oxide-[protein] + [thioredoxin]-dithiol</text>
        <dbReference type="Rhea" id="RHEA:14217"/>
        <dbReference type="Rhea" id="RHEA-COMP:10698"/>
        <dbReference type="Rhea" id="RHEA-COMP:10700"/>
        <dbReference type="Rhea" id="RHEA-COMP:12313"/>
        <dbReference type="Rhea" id="RHEA-COMP:12315"/>
        <dbReference type="ChEBI" id="CHEBI:15377"/>
        <dbReference type="ChEBI" id="CHEBI:16044"/>
        <dbReference type="ChEBI" id="CHEBI:29950"/>
        <dbReference type="ChEBI" id="CHEBI:44120"/>
        <dbReference type="ChEBI" id="CHEBI:50058"/>
        <dbReference type="EC" id="1.8.4.11"/>
    </reaction>
</comment>
<dbReference type="NCBIfam" id="TIGR00401">
    <property type="entry name" value="msrA"/>
    <property type="match status" value="1"/>
</dbReference>
<dbReference type="Gene3D" id="3.30.1060.10">
    <property type="entry name" value="Peptide methionine sulphoxide reductase MsrA"/>
    <property type="match status" value="1"/>
</dbReference>
<dbReference type="InterPro" id="IPR036509">
    <property type="entry name" value="Met_Sox_Rdtase_MsrA_sf"/>
</dbReference>
<accession>A0A1G1W649</accession>
<feature type="non-terminal residue" evidence="6">
    <location>
        <position position="1"/>
    </location>
</feature>
<comment type="catalytic activity">
    <reaction evidence="4">
        <text>[thioredoxin]-disulfide + L-methionine + H2O = L-methionine (S)-S-oxide + [thioredoxin]-dithiol</text>
        <dbReference type="Rhea" id="RHEA:19993"/>
        <dbReference type="Rhea" id="RHEA-COMP:10698"/>
        <dbReference type="Rhea" id="RHEA-COMP:10700"/>
        <dbReference type="ChEBI" id="CHEBI:15377"/>
        <dbReference type="ChEBI" id="CHEBI:29950"/>
        <dbReference type="ChEBI" id="CHEBI:50058"/>
        <dbReference type="ChEBI" id="CHEBI:57844"/>
        <dbReference type="ChEBI" id="CHEBI:58772"/>
        <dbReference type="EC" id="1.8.4.11"/>
    </reaction>
</comment>
<keyword evidence="2" id="KW-0560">Oxidoreductase</keyword>
<comment type="caution">
    <text evidence="6">The sequence shown here is derived from an EMBL/GenBank/DDBJ whole genome shotgun (WGS) entry which is preliminary data.</text>
</comment>
<feature type="domain" description="Peptide methionine sulphoxide reductase MsrA" evidence="5">
    <location>
        <begin position="1"/>
        <end position="137"/>
    </location>
</feature>
<evidence type="ECO:0000313" key="6">
    <source>
        <dbReference type="EMBL" id="OGY22857.1"/>
    </source>
</evidence>
<organism evidence="6 7">
    <name type="scientific">Candidatus Woykebacteria bacterium RBG_13_40_7b</name>
    <dbReference type="NCBI Taxonomy" id="1802594"/>
    <lineage>
        <taxon>Bacteria</taxon>
        <taxon>Candidatus Woykeibacteriota</taxon>
    </lineage>
</organism>
<gene>
    <name evidence="6" type="ORF">A2Y57_02890</name>
</gene>
<dbReference type="PANTHER" id="PTHR43774:SF1">
    <property type="entry name" value="PEPTIDE METHIONINE SULFOXIDE REDUCTASE MSRA 2"/>
    <property type="match status" value="1"/>
</dbReference>